<keyword evidence="3" id="KW-1185">Reference proteome</keyword>
<dbReference type="RefSeq" id="WP_237484386.1">
    <property type="nucleotide sequence ID" value="NZ_CAKLCM010000002.1"/>
</dbReference>
<reference evidence="2" key="1">
    <citation type="submission" date="2021-12" db="EMBL/GenBank/DDBJ databases">
        <authorList>
            <person name="Rodrigo-Torres L."/>
            <person name="Arahal R. D."/>
            <person name="Lucena T."/>
        </authorList>
    </citation>
    <scope>NUCLEOTIDE SEQUENCE</scope>
    <source>
        <strain evidence="2">CECT 8226</strain>
    </source>
</reference>
<sequence length="261" mass="29390">MKSIFVSGLLLLCWQVHANEVKLPKCKIEAVVETPITFFISDSVIKGYEVVDIEGHIQRWLDFSNQALQNSCIPLTRTLDKIIFTPEILGEESEELSVVHAFLEYYYPQEIEALNNAKAKFYGLIYKTNLSKFTSEWCGETNASVYAKFFTIGLTCKDHVLEHELGHLAWASHDMDTLSTQTDGMPFDLSNQLPLSVKHKVKKYSYGYICGGKGTIMAYADQTHPFYSSPTISYGSIVCGNAHYADNARVLREYALSLVGE</sequence>
<feature type="signal peptide" evidence="1">
    <location>
        <begin position="1"/>
        <end position="18"/>
    </location>
</feature>
<organism evidence="2 3">
    <name type="scientific">Vibrio hippocampi</name>
    <dbReference type="NCBI Taxonomy" id="654686"/>
    <lineage>
        <taxon>Bacteria</taxon>
        <taxon>Pseudomonadati</taxon>
        <taxon>Pseudomonadota</taxon>
        <taxon>Gammaproteobacteria</taxon>
        <taxon>Vibrionales</taxon>
        <taxon>Vibrionaceae</taxon>
        <taxon>Vibrio</taxon>
    </lineage>
</organism>
<evidence type="ECO:0000313" key="3">
    <source>
        <dbReference type="Proteomes" id="UP000838160"/>
    </source>
</evidence>
<feature type="chain" id="PRO_5046295077" evidence="1">
    <location>
        <begin position="19"/>
        <end position="261"/>
    </location>
</feature>
<gene>
    <name evidence="2" type="ORF">VHP8226_01427</name>
</gene>
<keyword evidence="1" id="KW-0732">Signal</keyword>
<evidence type="ECO:0000313" key="2">
    <source>
        <dbReference type="EMBL" id="CAH0525945.1"/>
    </source>
</evidence>
<protein>
    <submittedName>
        <fullName evidence="2">Uncharacterized protein</fullName>
    </submittedName>
</protein>
<accession>A0ABN8DFD2</accession>
<dbReference type="Proteomes" id="UP000838160">
    <property type="component" value="Unassembled WGS sequence"/>
</dbReference>
<proteinExistence type="predicted"/>
<name>A0ABN8DFD2_9VIBR</name>
<dbReference type="EMBL" id="CAKLCM010000002">
    <property type="protein sequence ID" value="CAH0525945.1"/>
    <property type="molecule type" value="Genomic_DNA"/>
</dbReference>
<comment type="caution">
    <text evidence="2">The sequence shown here is derived from an EMBL/GenBank/DDBJ whole genome shotgun (WGS) entry which is preliminary data.</text>
</comment>
<evidence type="ECO:0000256" key="1">
    <source>
        <dbReference type="SAM" id="SignalP"/>
    </source>
</evidence>